<organism evidence="8 9">
    <name type="scientific">Sphingobium xenophagum</name>
    <dbReference type="NCBI Taxonomy" id="121428"/>
    <lineage>
        <taxon>Bacteria</taxon>
        <taxon>Pseudomonadati</taxon>
        <taxon>Pseudomonadota</taxon>
        <taxon>Alphaproteobacteria</taxon>
        <taxon>Sphingomonadales</taxon>
        <taxon>Sphingomonadaceae</taxon>
        <taxon>Sphingobium</taxon>
    </lineage>
</organism>
<keyword evidence="6" id="KW-0812">Transmembrane</keyword>
<proteinExistence type="inferred from homology"/>
<dbReference type="GO" id="GO:0009279">
    <property type="term" value="C:cell outer membrane"/>
    <property type="evidence" value="ECO:0007669"/>
    <property type="project" value="UniProtKB-SubCell"/>
</dbReference>
<dbReference type="Proteomes" id="UP000290975">
    <property type="component" value="Unassembled WGS sequence"/>
</dbReference>
<accession>A0A401J5N9</accession>
<comment type="similarity">
    <text evidence="2">Belongs to the rickettsiale 17 kDa surface antigen family.</text>
</comment>
<feature type="domain" description="Glycine zipper 2TM" evidence="7">
    <location>
        <begin position="156"/>
        <end position="195"/>
    </location>
</feature>
<dbReference type="InterPro" id="IPR008816">
    <property type="entry name" value="Gly_zipper_2TM_dom"/>
</dbReference>
<sequence>MGSDIHEYAHAKDPAMTFTFRQAIAALSLGAMTLTGLAATPAFAQPGRDNRERREDRQDRRADRRDDRQDRRADRRDDRRDWRRDRRDDRRVAYRRPGRVVYRYDWDRPDPRYGRSYRPDRYYRAGYAPIRVDRRTRIYRGYDDRYYCRRSDGTTGLIVGAALGGLLGSQIDRGQSNVAGILIGGGAGALLGREIDRGSLNCR</sequence>
<keyword evidence="4" id="KW-0449">Lipoprotein</keyword>
<evidence type="ECO:0000256" key="6">
    <source>
        <dbReference type="SAM" id="Phobius"/>
    </source>
</evidence>
<keyword evidence="6" id="KW-1133">Transmembrane helix</keyword>
<evidence type="ECO:0000256" key="3">
    <source>
        <dbReference type="ARBA" id="ARBA00015281"/>
    </source>
</evidence>
<gene>
    <name evidence="8" type="ORF">MBESOW_P3161</name>
</gene>
<reference evidence="8 9" key="1">
    <citation type="submission" date="2014-12" db="EMBL/GenBank/DDBJ databases">
        <title>Whole genome sequencing of Sphingobium xenophagum OW59.</title>
        <authorList>
            <person name="Ohta Y."/>
            <person name="Nishi S."/>
            <person name="Hatada Y."/>
        </authorList>
    </citation>
    <scope>NUCLEOTIDE SEQUENCE [LARGE SCALE GENOMIC DNA]</scope>
    <source>
        <strain evidence="8 9">OW59</strain>
    </source>
</reference>
<feature type="compositionally biased region" description="Basic and acidic residues" evidence="5">
    <location>
        <begin position="48"/>
        <end position="82"/>
    </location>
</feature>
<name>A0A401J5N9_SPHXE</name>
<evidence type="ECO:0000256" key="1">
    <source>
        <dbReference type="ARBA" id="ARBA00004459"/>
    </source>
</evidence>
<dbReference type="EMBL" id="BBQY01000022">
    <property type="protein sequence ID" value="GBH31900.1"/>
    <property type="molecule type" value="Genomic_DNA"/>
</dbReference>
<evidence type="ECO:0000256" key="2">
    <source>
        <dbReference type="ARBA" id="ARBA00008681"/>
    </source>
</evidence>
<feature type="transmembrane region" description="Helical" evidence="6">
    <location>
        <begin position="23"/>
        <end position="44"/>
    </location>
</feature>
<dbReference type="Pfam" id="PF05433">
    <property type="entry name" value="Rick_17kDa_Anti"/>
    <property type="match status" value="1"/>
</dbReference>
<protein>
    <recommendedName>
        <fullName evidence="3">17 kDa surface antigen</fullName>
    </recommendedName>
</protein>
<dbReference type="AlphaFoldDB" id="A0A401J5N9"/>
<comment type="caution">
    <text evidence="8">The sequence shown here is derived from an EMBL/GenBank/DDBJ whole genome shotgun (WGS) entry which is preliminary data.</text>
</comment>
<dbReference type="STRING" id="1192759.GCA_000277525_01116"/>
<evidence type="ECO:0000259" key="7">
    <source>
        <dbReference type="Pfam" id="PF05433"/>
    </source>
</evidence>
<evidence type="ECO:0000256" key="4">
    <source>
        <dbReference type="ARBA" id="ARBA00023288"/>
    </source>
</evidence>
<keyword evidence="6" id="KW-0472">Membrane</keyword>
<evidence type="ECO:0000256" key="5">
    <source>
        <dbReference type="SAM" id="MobiDB-lite"/>
    </source>
</evidence>
<comment type="subcellular location">
    <subcellularLocation>
        <location evidence="1">Cell outer membrane</location>
        <topology evidence="1">Lipid-anchor</topology>
    </subcellularLocation>
</comment>
<evidence type="ECO:0000313" key="8">
    <source>
        <dbReference type="EMBL" id="GBH31900.1"/>
    </source>
</evidence>
<feature type="region of interest" description="Disordered" evidence="5">
    <location>
        <begin position="40"/>
        <end position="82"/>
    </location>
</feature>
<evidence type="ECO:0000313" key="9">
    <source>
        <dbReference type="Proteomes" id="UP000290975"/>
    </source>
</evidence>
<keyword evidence="9" id="KW-1185">Reference proteome</keyword>